<keyword evidence="6" id="KW-0507">mRNA processing</keyword>
<evidence type="ECO:0000256" key="2">
    <source>
        <dbReference type="ARBA" id="ARBA00004170"/>
    </source>
</evidence>
<dbReference type="Proteomes" id="UP001168877">
    <property type="component" value="Unassembled WGS sequence"/>
</dbReference>
<dbReference type="GO" id="GO:0008270">
    <property type="term" value="F:zinc ion binding"/>
    <property type="evidence" value="ECO:0007669"/>
    <property type="project" value="UniProtKB-KW"/>
</dbReference>
<evidence type="ECO:0000256" key="9">
    <source>
        <dbReference type="ARBA" id="ARBA00023136"/>
    </source>
</evidence>
<evidence type="ECO:0000259" key="16">
    <source>
        <dbReference type="PROSITE" id="PS50158"/>
    </source>
</evidence>
<dbReference type="SUPFAM" id="SSF48452">
    <property type="entry name" value="TPR-like"/>
    <property type="match status" value="1"/>
</dbReference>
<dbReference type="InterPro" id="IPR001878">
    <property type="entry name" value="Znf_CCHC"/>
</dbReference>
<keyword evidence="5" id="KW-0813">Transport</keyword>
<evidence type="ECO:0000256" key="14">
    <source>
        <dbReference type="PROSITE-ProRule" id="PRU00047"/>
    </source>
</evidence>
<keyword evidence="7" id="KW-0931">ER-Golgi transport</keyword>
<evidence type="ECO:0000313" key="17">
    <source>
        <dbReference type="EMBL" id="KAK0578477.1"/>
    </source>
</evidence>
<keyword evidence="14" id="KW-0479">Metal-binding</keyword>
<keyword evidence="9" id="KW-0472">Membrane</keyword>
<comment type="caution">
    <text evidence="17">The sequence shown here is derived from an EMBL/GenBank/DDBJ whole genome shotgun (WGS) entry which is preliminary data.</text>
</comment>
<evidence type="ECO:0000313" key="18">
    <source>
        <dbReference type="Proteomes" id="UP001168877"/>
    </source>
</evidence>
<organism evidence="17 18">
    <name type="scientific">Acer saccharum</name>
    <name type="common">Sugar maple</name>
    <dbReference type="NCBI Taxonomy" id="4024"/>
    <lineage>
        <taxon>Eukaryota</taxon>
        <taxon>Viridiplantae</taxon>
        <taxon>Streptophyta</taxon>
        <taxon>Embryophyta</taxon>
        <taxon>Tracheophyta</taxon>
        <taxon>Spermatophyta</taxon>
        <taxon>Magnoliopsida</taxon>
        <taxon>eudicotyledons</taxon>
        <taxon>Gunneridae</taxon>
        <taxon>Pentapetalae</taxon>
        <taxon>rosids</taxon>
        <taxon>malvids</taxon>
        <taxon>Sapindales</taxon>
        <taxon>Sapindaceae</taxon>
        <taxon>Hippocastanoideae</taxon>
        <taxon>Acereae</taxon>
        <taxon>Acer</taxon>
    </lineage>
</organism>
<sequence>MQIARFQGGLKLEIQDQMKILNTFTLGQTFDLARKAEEPTRAPPDRTRFANQQFQVGPSRITTLNEPAVEASGAESRPKRVAPQPTPNPYARPMPSLCYRCHQPGHRSNQCPQRPAINFVEGDYAEDEEEIDHKNSSWDRGSLEVKGNARTTGNTGTHEEKLSCIVQRIFLTPKRGPDTSTRHQVFRTNALINGVIAKTVIDIGSSENLVSKELVKRLKLPTEKHPQPYGLRWIRKVEGATETVNENLVEEKDKKVKELEENIAAVAFTANSKMGKALMSKCKTLQEENDEIGRQNEEGELDRELETWRLGVCYSAAMAGSNPDKLMTKADKLTQLSLTRWSADWKVPPYCMSKLAMLLGFPKNMIRLKLHLKKLPKDKRCFLHLGMLLNTWRSQPASDALAKAARALEEVAPEDAVQLYIDACVILEEDGKEQMAFDLYRPATTVYIKLEKYADAATLLLRWGLAADSCKATNSQCKAYLSAIIVYLYAHDIKQAEKCYNDCSQIDAFLRSDQNRCASKLLSAYMEGDIEEIKRLAQSSTISNLDHMIIRIARKLPTGDVSGLKMDATKDEECSMKMISRSFF</sequence>
<evidence type="ECO:0000256" key="4">
    <source>
        <dbReference type="ARBA" id="ARBA00010313"/>
    </source>
</evidence>
<dbReference type="GO" id="GO:0008380">
    <property type="term" value="P:RNA splicing"/>
    <property type="evidence" value="ECO:0007669"/>
    <property type="project" value="UniProtKB-KW"/>
</dbReference>
<dbReference type="GO" id="GO:0006886">
    <property type="term" value="P:intracellular protein transport"/>
    <property type="evidence" value="ECO:0007669"/>
    <property type="project" value="InterPro"/>
</dbReference>
<comment type="subcellular location">
    <subcellularLocation>
        <location evidence="2">Membrane</location>
        <topology evidence="2">Peripheral membrane protein</topology>
    </subcellularLocation>
    <subcellularLocation>
        <location evidence="1">Nucleus</location>
    </subcellularLocation>
</comment>
<dbReference type="InterPro" id="IPR000744">
    <property type="entry name" value="NSF_attach"/>
</dbReference>
<dbReference type="GO" id="GO:0031201">
    <property type="term" value="C:SNARE complex"/>
    <property type="evidence" value="ECO:0007669"/>
    <property type="project" value="TreeGrafter"/>
</dbReference>
<dbReference type="InterPro" id="IPR011990">
    <property type="entry name" value="TPR-like_helical_dom_sf"/>
</dbReference>
<reference evidence="17" key="2">
    <citation type="submission" date="2023-06" db="EMBL/GenBank/DDBJ databases">
        <authorList>
            <person name="Swenson N.G."/>
            <person name="Wegrzyn J.L."/>
            <person name="Mcevoy S.L."/>
        </authorList>
    </citation>
    <scope>NUCLEOTIDE SEQUENCE</scope>
    <source>
        <strain evidence="17">NS2018</strain>
        <tissue evidence="17">Leaf</tissue>
    </source>
</reference>
<gene>
    <name evidence="17" type="ORF">LWI29_011052</name>
</gene>
<dbReference type="SMART" id="SM00343">
    <property type="entry name" value="ZnF_C2HC"/>
    <property type="match status" value="1"/>
</dbReference>
<evidence type="ECO:0000256" key="5">
    <source>
        <dbReference type="ARBA" id="ARBA00022448"/>
    </source>
</evidence>
<name>A0AA39RTS9_ACESA</name>
<keyword evidence="10" id="KW-0508">mRNA splicing</keyword>
<keyword evidence="18" id="KW-1185">Reference proteome</keyword>
<dbReference type="InterPro" id="IPR036875">
    <property type="entry name" value="Znf_CCHC_sf"/>
</dbReference>
<evidence type="ECO:0000256" key="13">
    <source>
        <dbReference type="ARBA" id="ARBA00042485"/>
    </source>
</evidence>
<accession>A0AA39RTS9</accession>
<protein>
    <recommendedName>
        <fullName evidence="12">Gamma-soluble NSF attachment protein</fullName>
    </recommendedName>
    <alternativeName>
        <fullName evidence="13">N-ethylmaleimide-sensitive factor attachment protein gamma</fullName>
    </alternativeName>
</protein>
<dbReference type="GO" id="GO:0000381">
    <property type="term" value="P:regulation of alternative mRNA splicing, via spliceosome"/>
    <property type="evidence" value="ECO:0007669"/>
    <property type="project" value="InterPro"/>
</dbReference>
<dbReference type="InterPro" id="IPR033757">
    <property type="entry name" value="WTAP"/>
</dbReference>
<dbReference type="AlphaFoldDB" id="A0AA39RTS9"/>
<evidence type="ECO:0000256" key="12">
    <source>
        <dbReference type="ARBA" id="ARBA00040047"/>
    </source>
</evidence>
<evidence type="ECO:0000256" key="15">
    <source>
        <dbReference type="SAM" id="MobiDB-lite"/>
    </source>
</evidence>
<dbReference type="Gene3D" id="1.25.40.10">
    <property type="entry name" value="Tetratricopeptide repeat domain"/>
    <property type="match status" value="1"/>
</dbReference>
<dbReference type="Pfam" id="PF14938">
    <property type="entry name" value="SNAP"/>
    <property type="match status" value="1"/>
</dbReference>
<feature type="region of interest" description="Disordered" evidence="15">
    <location>
        <begin position="68"/>
        <end position="91"/>
    </location>
</feature>
<feature type="compositionally biased region" description="Basic and acidic residues" evidence="15">
    <location>
        <begin position="131"/>
        <end position="143"/>
    </location>
</feature>
<comment type="similarity">
    <text evidence="4">Belongs to the fl(2)d family.</text>
</comment>
<dbReference type="PROSITE" id="PS50158">
    <property type="entry name" value="ZF_CCHC"/>
    <property type="match status" value="1"/>
</dbReference>
<dbReference type="Gene3D" id="4.10.60.10">
    <property type="entry name" value="Zinc finger, CCHC-type"/>
    <property type="match status" value="1"/>
</dbReference>
<keyword evidence="8" id="KW-0653">Protein transport</keyword>
<keyword evidence="11" id="KW-0539">Nucleus</keyword>
<dbReference type="GO" id="GO:0005774">
    <property type="term" value="C:vacuolar membrane"/>
    <property type="evidence" value="ECO:0007669"/>
    <property type="project" value="TreeGrafter"/>
</dbReference>
<dbReference type="PANTHER" id="PTHR13768:SF2">
    <property type="entry name" value="GAMMA-SOLUBLE NSF ATTACHMENT PROTEIN"/>
    <property type="match status" value="1"/>
</dbReference>
<dbReference type="GO" id="GO:0005634">
    <property type="term" value="C:nucleus"/>
    <property type="evidence" value="ECO:0007669"/>
    <property type="project" value="UniProtKB-SubCell"/>
</dbReference>
<dbReference type="Pfam" id="PF17098">
    <property type="entry name" value="Wtap"/>
    <property type="match status" value="1"/>
</dbReference>
<evidence type="ECO:0000256" key="11">
    <source>
        <dbReference type="ARBA" id="ARBA00023242"/>
    </source>
</evidence>
<feature type="region of interest" description="Disordered" evidence="15">
    <location>
        <begin position="130"/>
        <end position="156"/>
    </location>
</feature>
<dbReference type="GO" id="GO:0016192">
    <property type="term" value="P:vesicle-mediated transport"/>
    <property type="evidence" value="ECO:0007669"/>
    <property type="project" value="UniProtKB-KW"/>
</dbReference>
<dbReference type="GO" id="GO:0006397">
    <property type="term" value="P:mRNA processing"/>
    <property type="evidence" value="ECO:0007669"/>
    <property type="project" value="UniProtKB-KW"/>
</dbReference>
<dbReference type="GO" id="GO:0016556">
    <property type="term" value="P:mRNA modification"/>
    <property type="evidence" value="ECO:0007669"/>
    <property type="project" value="InterPro"/>
</dbReference>
<dbReference type="Gene3D" id="2.40.70.10">
    <property type="entry name" value="Acid Proteases"/>
    <property type="match status" value="1"/>
</dbReference>
<evidence type="ECO:0000256" key="6">
    <source>
        <dbReference type="ARBA" id="ARBA00022664"/>
    </source>
</evidence>
<dbReference type="GO" id="GO:0005483">
    <property type="term" value="F:soluble NSF attachment protein activity"/>
    <property type="evidence" value="ECO:0007669"/>
    <property type="project" value="TreeGrafter"/>
</dbReference>
<dbReference type="PANTHER" id="PTHR13768">
    <property type="entry name" value="SOLUBLE NSF ATTACHMENT PROTEIN SNAP"/>
    <property type="match status" value="1"/>
</dbReference>
<dbReference type="GO" id="GO:0003676">
    <property type="term" value="F:nucleic acid binding"/>
    <property type="evidence" value="ECO:0007669"/>
    <property type="project" value="InterPro"/>
</dbReference>
<evidence type="ECO:0000256" key="8">
    <source>
        <dbReference type="ARBA" id="ARBA00022927"/>
    </source>
</evidence>
<dbReference type="SUPFAM" id="SSF57756">
    <property type="entry name" value="Retrovirus zinc finger-like domains"/>
    <property type="match status" value="1"/>
</dbReference>
<keyword evidence="14" id="KW-0862">Zinc</keyword>
<keyword evidence="14" id="KW-0863">Zinc-finger</keyword>
<evidence type="ECO:0000256" key="10">
    <source>
        <dbReference type="ARBA" id="ARBA00023187"/>
    </source>
</evidence>
<evidence type="ECO:0000256" key="7">
    <source>
        <dbReference type="ARBA" id="ARBA00022892"/>
    </source>
</evidence>
<dbReference type="Pfam" id="PF00098">
    <property type="entry name" value="zf-CCHC"/>
    <property type="match status" value="1"/>
</dbReference>
<feature type="domain" description="CCHC-type" evidence="16">
    <location>
        <begin position="98"/>
        <end position="113"/>
    </location>
</feature>
<dbReference type="InterPro" id="IPR021109">
    <property type="entry name" value="Peptidase_aspartic_dom_sf"/>
</dbReference>
<dbReference type="CDD" id="cd00303">
    <property type="entry name" value="retropepsin_like"/>
    <property type="match status" value="1"/>
</dbReference>
<reference evidence="17" key="1">
    <citation type="journal article" date="2022" name="Plant J.">
        <title>Strategies of tolerance reflected in two North American maple genomes.</title>
        <authorList>
            <person name="McEvoy S.L."/>
            <person name="Sezen U.U."/>
            <person name="Trouern-Trend A."/>
            <person name="McMahon S.M."/>
            <person name="Schaberg P.G."/>
            <person name="Yang J."/>
            <person name="Wegrzyn J.L."/>
            <person name="Swenson N.G."/>
        </authorList>
    </citation>
    <scope>NUCLEOTIDE SEQUENCE</scope>
    <source>
        <strain evidence="17">NS2018</strain>
    </source>
</reference>
<evidence type="ECO:0000256" key="3">
    <source>
        <dbReference type="ARBA" id="ARBA00010050"/>
    </source>
</evidence>
<proteinExistence type="inferred from homology"/>
<evidence type="ECO:0000256" key="1">
    <source>
        <dbReference type="ARBA" id="ARBA00004123"/>
    </source>
</evidence>
<dbReference type="EMBL" id="JAUESC010000385">
    <property type="protein sequence ID" value="KAK0578477.1"/>
    <property type="molecule type" value="Genomic_DNA"/>
</dbReference>
<comment type="similarity">
    <text evidence="3">Belongs to the SNAP family.</text>
</comment>
<dbReference type="GO" id="GO:0019905">
    <property type="term" value="F:syntaxin binding"/>
    <property type="evidence" value="ECO:0007669"/>
    <property type="project" value="TreeGrafter"/>
</dbReference>